<keyword evidence="2" id="KW-1185">Reference proteome</keyword>
<evidence type="ECO:0000313" key="2">
    <source>
        <dbReference type="Proteomes" id="UP000698028"/>
    </source>
</evidence>
<accession>A0ABS6V4V2</accession>
<sequence>MGYRALDIVPGGDVKGGSFIDDERLLPLFGDPDARRHLRWRSIFDTDQCEEADAELLKSLPSLF</sequence>
<dbReference type="RefSeq" id="WP_218632553.1">
    <property type="nucleotide sequence ID" value="NZ_JAHVAH010000001.1"/>
</dbReference>
<name>A0ABS6V4V2_9SPHN</name>
<dbReference type="EMBL" id="JAHVAH010000001">
    <property type="protein sequence ID" value="MBW0144573.1"/>
    <property type="molecule type" value="Genomic_DNA"/>
</dbReference>
<protein>
    <submittedName>
        <fullName evidence="1">Uncharacterized protein</fullName>
    </submittedName>
</protein>
<reference evidence="1 2" key="1">
    <citation type="submission" date="2021-07" db="EMBL/GenBank/DDBJ databases">
        <title>The draft genome sequence of Sphingomicrobium sp. B8.</title>
        <authorList>
            <person name="Mu L."/>
        </authorList>
    </citation>
    <scope>NUCLEOTIDE SEQUENCE [LARGE SCALE GENOMIC DNA]</scope>
    <source>
        <strain evidence="1 2">B8</strain>
    </source>
</reference>
<evidence type="ECO:0000313" key="1">
    <source>
        <dbReference type="EMBL" id="MBW0144573.1"/>
    </source>
</evidence>
<proteinExistence type="predicted"/>
<comment type="caution">
    <text evidence="1">The sequence shown here is derived from an EMBL/GenBank/DDBJ whole genome shotgun (WGS) entry which is preliminary data.</text>
</comment>
<gene>
    <name evidence="1" type="ORF">KTQ36_04600</name>
</gene>
<organism evidence="1 2">
    <name type="scientific">Sphingomicrobium clamense</name>
    <dbReference type="NCBI Taxonomy" id="2851013"/>
    <lineage>
        <taxon>Bacteria</taxon>
        <taxon>Pseudomonadati</taxon>
        <taxon>Pseudomonadota</taxon>
        <taxon>Alphaproteobacteria</taxon>
        <taxon>Sphingomonadales</taxon>
        <taxon>Sphingomonadaceae</taxon>
        <taxon>Sphingomicrobium</taxon>
    </lineage>
</organism>
<dbReference type="Proteomes" id="UP000698028">
    <property type="component" value="Unassembled WGS sequence"/>
</dbReference>